<proteinExistence type="predicted"/>
<comment type="caution">
    <text evidence="1">The sequence shown here is derived from an EMBL/GenBank/DDBJ whole genome shotgun (WGS) entry which is preliminary data.</text>
</comment>
<dbReference type="SUPFAM" id="SSF69279">
    <property type="entry name" value="Phage tail proteins"/>
    <property type="match status" value="1"/>
</dbReference>
<protein>
    <submittedName>
        <fullName evidence="1">Phage tail tube protein</fullName>
    </submittedName>
</protein>
<dbReference type="InterPro" id="IPR038628">
    <property type="entry name" value="XkdM-like_sf"/>
</dbReference>
<dbReference type="InterPro" id="IPR018989">
    <property type="entry name" value="DUF2001"/>
</dbReference>
<dbReference type="Proteomes" id="UP001355653">
    <property type="component" value="Unassembled WGS sequence"/>
</dbReference>
<accession>A0ABU6D8H0</accession>
<keyword evidence="2" id="KW-1185">Reference proteome</keyword>
<dbReference type="Pfam" id="PF09393">
    <property type="entry name" value="DUF2001"/>
    <property type="match status" value="1"/>
</dbReference>
<evidence type="ECO:0000313" key="2">
    <source>
        <dbReference type="Proteomes" id="UP001355653"/>
    </source>
</evidence>
<sequence>MSFLMAKDTISGQSGRAYATINGIVEEMFYVKKFEAKAKKNKKEIRTLGKNATQNKANGFAGTGTMTIYYVTSKFRELMLQYTKYGIDTYFDIQITNEDPTSSIGSQTTTVKGVNIDELTIALLDVDAETLEEEVSFTFDDWDMPNQFVSPTLGQ</sequence>
<name>A0ABU6D8H0_9BACL</name>
<dbReference type="Gene3D" id="2.30.110.40">
    <property type="entry name" value="Phage tail tube protein"/>
    <property type="match status" value="1"/>
</dbReference>
<reference evidence="1 2" key="1">
    <citation type="submission" date="2023-03" db="EMBL/GenBank/DDBJ databases">
        <title>Bacillus Genome Sequencing.</title>
        <authorList>
            <person name="Dunlap C."/>
        </authorList>
    </citation>
    <scope>NUCLEOTIDE SEQUENCE [LARGE SCALE GENOMIC DNA]</scope>
    <source>
        <strain evidence="1 2">NRS-1351</strain>
    </source>
</reference>
<gene>
    <name evidence="1" type="ORF">P5G65_04885</name>
</gene>
<organism evidence="1 2">
    <name type="scientific">Paenibacillus chondroitinus</name>
    <dbReference type="NCBI Taxonomy" id="59842"/>
    <lineage>
        <taxon>Bacteria</taxon>
        <taxon>Bacillati</taxon>
        <taxon>Bacillota</taxon>
        <taxon>Bacilli</taxon>
        <taxon>Bacillales</taxon>
        <taxon>Paenibacillaceae</taxon>
        <taxon>Paenibacillus</taxon>
    </lineage>
</organism>
<evidence type="ECO:0000313" key="1">
    <source>
        <dbReference type="EMBL" id="MEB4793221.1"/>
    </source>
</evidence>
<dbReference type="EMBL" id="JAROBY010000008">
    <property type="protein sequence ID" value="MEB4793221.1"/>
    <property type="molecule type" value="Genomic_DNA"/>
</dbReference>
<dbReference type="RefSeq" id="WP_127452360.1">
    <property type="nucleotide sequence ID" value="NZ_JAROBY010000008.1"/>
</dbReference>